<dbReference type="EMBL" id="MU393469">
    <property type="protein sequence ID" value="KAI4865640.1"/>
    <property type="molecule type" value="Genomic_DNA"/>
</dbReference>
<comment type="caution">
    <text evidence="1">The sequence shown here is derived from an EMBL/GenBank/DDBJ whole genome shotgun (WGS) entry which is preliminary data.</text>
</comment>
<evidence type="ECO:0000313" key="1">
    <source>
        <dbReference type="EMBL" id="KAI4865640.1"/>
    </source>
</evidence>
<protein>
    <submittedName>
        <fullName evidence="1">Heterokaryon incompatibility protein-domain-containing protein</fullName>
    </submittedName>
</protein>
<evidence type="ECO:0000313" key="2">
    <source>
        <dbReference type="Proteomes" id="UP001497700"/>
    </source>
</evidence>
<proteinExistence type="predicted"/>
<sequence>MAERISTRYKYTPLDVTKEDIRLVKLLPGDFDRDIHVQIIHQPFKETESPVDDFSKRLSIGELQETLPYDWTVKETIEGRYLFISKTTNATSWDHPLASVPGSAFATHPDNTRQTLPKYDALSYTWGRGPRVERIYVVSEDQESAEQSQAPMLTLDIHCNLANAMRYIRHADQARNLWIDAICINQADLAERDLQIKRMGRIFGRSAAVIIWLGPSSSSSSLALAKLHHLGQQVEHTVGRWYPSPGVAEPALGDPRVPLPFDEEAWDAIRDLLSRAWFERVWVQQEARYARSGTVQCGSDAMPWNFFRRAVLTLREKASLPKRLVGPVEDARGVCNSRYRNDFFWLMVMSRKQKCAELRDKVYGVLALCPPKLTRAIKPRYDKPLIEVYMEAFLASSAIARRLDLLSHINHGTSSWGEPSWVPDWSRGVDNFLQMAFFSTAAGMSEASYEFVAPKTLRVKGLSVGEVRRAERAVQGDGDRVFEIWRHADTLGVEGWSGDRSGELLEAFLDPVLTGKTRERYPTNLSYPSWVDFKNKLVNDESGDGASLGMLLPQIRTSRLRNLSFIVTSQGLLGLAPTHTAPGEFSLRSSTSRNDNTANHHHHHHRPRRPSLHLSRLPHAHDSPTRRTRRPQL</sequence>
<keyword evidence="2" id="KW-1185">Reference proteome</keyword>
<accession>A0ACB9Z3S5</accession>
<reference evidence="1 2" key="1">
    <citation type="journal article" date="2022" name="New Phytol.">
        <title>Ecological generalism drives hyperdiversity of secondary metabolite gene clusters in xylarialean endophytes.</title>
        <authorList>
            <person name="Franco M.E.E."/>
            <person name="Wisecaver J.H."/>
            <person name="Arnold A.E."/>
            <person name="Ju Y.M."/>
            <person name="Slot J.C."/>
            <person name="Ahrendt S."/>
            <person name="Moore L.P."/>
            <person name="Eastman K.E."/>
            <person name="Scott K."/>
            <person name="Konkel Z."/>
            <person name="Mondo S.J."/>
            <person name="Kuo A."/>
            <person name="Hayes R.D."/>
            <person name="Haridas S."/>
            <person name="Andreopoulos B."/>
            <person name="Riley R."/>
            <person name="LaButti K."/>
            <person name="Pangilinan J."/>
            <person name="Lipzen A."/>
            <person name="Amirebrahimi M."/>
            <person name="Yan J."/>
            <person name="Adam C."/>
            <person name="Keymanesh K."/>
            <person name="Ng V."/>
            <person name="Louie K."/>
            <person name="Northen T."/>
            <person name="Drula E."/>
            <person name="Henrissat B."/>
            <person name="Hsieh H.M."/>
            <person name="Youens-Clark K."/>
            <person name="Lutzoni F."/>
            <person name="Miadlikowska J."/>
            <person name="Eastwood D.C."/>
            <person name="Hamelin R.C."/>
            <person name="Grigoriev I.V."/>
            <person name="U'Ren J.M."/>
        </authorList>
    </citation>
    <scope>NUCLEOTIDE SEQUENCE [LARGE SCALE GENOMIC DNA]</scope>
    <source>
        <strain evidence="1 2">CBS 119005</strain>
    </source>
</reference>
<dbReference type="Proteomes" id="UP001497700">
    <property type="component" value="Unassembled WGS sequence"/>
</dbReference>
<organism evidence="1 2">
    <name type="scientific">Hypoxylon rubiginosum</name>
    <dbReference type="NCBI Taxonomy" id="110542"/>
    <lineage>
        <taxon>Eukaryota</taxon>
        <taxon>Fungi</taxon>
        <taxon>Dikarya</taxon>
        <taxon>Ascomycota</taxon>
        <taxon>Pezizomycotina</taxon>
        <taxon>Sordariomycetes</taxon>
        <taxon>Xylariomycetidae</taxon>
        <taxon>Xylariales</taxon>
        <taxon>Hypoxylaceae</taxon>
        <taxon>Hypoxylon</taxon>
    </lineage>
</organism>
<name>A0ACB9Z3S5_9PEZI</name>
<gene>
    <name evidence="1" type="ORF">F4820DRAFT_419739</name>
</gene>